<evidence type="ECO:0000256" key="3">
    <source>
        <dbReference type="ARBA" id="ARBA00013095"/>
    </source>
</evidence>
<dbReference type="PANTHER" id="PTHR48250:SF2">
    <property type="entry name" value="CUTINASE"/>
    <property type="match status" value="1"/>
</dbReference>
<name>U4L062_PYROM</name>
<dbReference type="AlphaFoldDB" id="U4L062"/>
<dbReference type="InterPro" id="IPR011150">
    <property type="entry name" value="Cutinase_monf"/>
</dbReference>
<keyword evidence="5 12" id="KW-0964">Secreted</keyword>
<keyword evidence="4 12" id="KW-0719">Serine esterase</keyword>
<organism evidence="13 14">
    <name type="scientific">Pyronema omphalodes (strain CBS 100304)</name>
    <name type="common">Pyronema confluens</name>
    <dbReference type="NCBI Taxonomy" id="1076935"/>
    <lineage>
        <taxon>Eukaryota</taxon>
        <taxon>Fungi</taxon>
        <taxon>Dikarya</taxon>
        <taxon>Ascomycota</taxon>
        <taxon>Pezizomycotina</taxon>
        <taxon>Pezizomycetes</taxon>
        <taxon>Pezizales</taxon>
        <taxon>Pyronemataceae</taxon>
        <taxon>Pyronema</taxon>
    </lineage>
</organism>
<gene>
    <name evidence="13" type="ORF">PCON_07503</name>
</gene>
<comment type="catalytic activity">
    <reaction evidence="9 12">
        <text>cutin + H2O = cutin monomers.</text>
        <dbReference type="EC" id="3.1.1.74"/>
    </reaction>
</comment>
<dbReference type="SUPFAM" id="SSF53474">
    <property type="entry name" value="alpha/beta-Hydrolases"/>
    <property type="match status" value="1"/>
</dbReference>
<dbReference type="GO" id="GO:0016052">
    <property type="term" value="P:carbohydrate catabolic process"/>
    <property type="evidence" value="ECO:0007669"/>
    <property type="project" value="TreeGrafter"/>
</dbReference>
<dbReference type="Pfam" id="PF01083">
    <property type="entry name" value="Cutinase"/>
    <property type="match status" value="1"/>
</dbReference>
<sequence length="247" mass="25307">MQFTSLALLALSALAIAAPSPVPANAAVSSTTQSVEMDSAIYSRLEKAFQDAAVGKQTSTVSARAGSDVRNDVINGQCNDIILIFARGTYGSGNIGTGIGVAFADNLIAQRPGKVAVQGVQPYAALISGYLAGGDEEGANSMASLTAKAVSQCPNSKIIWGGYSQGAQVTHKAAARISTSLHSKIYAIALFGDPNDGQAFPGALNGKVRTWCHSNDPICDGIPLPIDGHLTYEADAPAAAAWAASRV</sequence>
<evidence type="ECO:0000313" key="13">
    <source>
        <dbReference type="EMBL" id="CCX07914.1"/>
    </source>
</evidence>
<evidence type="ECO:0000256" key="12">
    <source>
        <dbReference type="RuleBase" id="RU361263"/>
    </source>
</evidence>
<dbReference type="InterPro" id="IPR043580">
    <property type="entry name" value="CUTINASE_1"/>
</dbReference>
<evidence type="ECO:0000256" key="7">
    <source>
        <dbReference type="ARBA" id="ARBA00022801"/>
    </source>
</evidence>
<feature type="active site" description="Proton donor/acceptor" evidence="10">
    <location>
        <position position="229"/>
    </location>
</feature>
<reference evidence="13 14" key="1">
    <citation type="journal article" date="2013" name="PLoS Genet.">
        <title>The genome and development-dependent transcriptomes of Pyronema confluens: a window into fungal evolution.</title>
        <authorList>
            <person name="Traeger S."/>
            <person name="Altegoer F."/>
            <person name="Freitag M."/>
            <person name="Gabaldon T."/>
            <person name="Kempken F."/>
            <person name="Kumar A."/>
            <person name="Marcet-Houben M."/>
            <person name="Poggeler S."/>
            <person name="Stajich J.E."/>
            <person name="Nowrousian M."/>
        </authorList>
    </citation>
    <scope>NUCLEOTIDE SEQUENCE [LARGE SCALE GENOMIC DNA]</scope>
    <source>
        <strain evidence="14">CBS 100304</strain>
        <tissue evidence="13">Vegetative mycelium</tissue>
    </source>
</reference>
<proteinExistence type="inferred from homology"/>
<dbReference type="Proteomes" id="UP000018144">
    <property type="component" value="Unassembled WGS sequence"/>
</dbReference>
<evidence type="ECO:0000256" key="11">
    <source>
        <dbReference type="PIRSR" id="PIRSR611150-2"/>
    </source>
</evidence>
<feature type="active site" description="Nucleophile" evidence="10">
    <location>
        <position position="164"/>
    </location>
</feature>
<comment type="similarity">
    <text evidence="2 12">Belongs to the cutinase family.</text>
</comment>
<protein>
    <recommendedName>
        <fullName evidence="3 12">Cutinase</fullName>
        <ecNumber evidence="3 12">3.1.1.74</ecNumber>
    </recommendedName>
</protein>
<evidence type="ECO:0000256" key="8">
    <source>
        <dbReference type="ARBA" id="ARBA00023157"/>
    </source>
</evidence>
<comment type="function">
    <text evidence="12">Catalyzes the hydrolysis of complex carboxylic polyesters found in the cell wall of plants. Degrades cutin, a macromolecule that forms the structure of the plant cuticle.</text>
</comment>
<dbReference type="GO" id="GO:0005576">
    <property type="term" value="C:extracellular region"/>
    <property type="evidence" value="ECO:0007669"/>
    <property type="project" value="UniProtKB-SubCell"/>
</dbReference>
<dbReference type="OMA" id="CKEIAVP"/>
<dbReference type="EC" id="3.1.1.74" evidence="3 12"/>
<evidence type="ECO:0000256" key="1">
    <source>
        <dbReference type="ARBA" id="ARBA00004613"/>
    </source>
</evidence>
<dbReference type="STRING" id="1076935.U4L062"/>
<keyword evidence="8 11" id="KW-1015">Disulfide bond</keyword>
<dbReference type="EMBL" id="HF935382">
    <property type="protein sequence ID" value="CCX07914.1"/>
    <property type="molecule type" value="Genomic_DNA"/>
</dbReference>
<dbReference type="InterPro" id="IPR029058">
    <property type="entry name" value="AB_hydrolase_fold"/>
</dbReference>
<dbReference type="OrthoDB" id="2975078at2759"/>
<comment type="subcellular location">
    <subcellularLocation>
        <location evidence="1 12">Secreted</location>
    </subcellularLocation>
</comment>
<keyword evidence="7 12" id="KW-0378">Hydrolase</keyword>
<feature type="chain" id="PRO_5005147624" description="Cutinase" evidence="12">
    <location>
        <begin position="18"/>
        <end position="247"/>
    </location>
</feature>
<evidence type="ECO:0000256" key="9">
    <source>
        <dbReference type="ARBA" id="ARBA00034045"/>
    </source>
</evidence>
<evidence type="ECO:0000256" key="10">
    <source>
        <dbReference type="PIRSR" id="PIRSR611150-1"/>
    </source>
</evidence>
<dbReference type="PANTHER" id="PTHR48250">
    <property type="entry name" value="CUTINASE 2-RELATED"/>
    <property type="match status" value="1"/>
</dbReference>
<keyword evidence="6 12" id="KW-0732">Signal</keyword>
<dbReference type="PRINTS" id="PR00129">
    <property type="entry name" value="CUTINASE"/>
</dbReference>
<dbReference type="GO" id="GO:0050525">
    <property type="term" value="F:cutinase activity"/>
    <property type="evidence" value="ECO:0007669"/>
    <property type="project" value="UniProtKB-UniRule"/>
</dbReference>
<accession>U4L062</accession>
<dbReference type="SMART" id="SM01110">
    <property type="entry name" value="Cutinase"/>
    <property type="match status" value="1"/>
</dbReference>
<evidence type="ECO:0000256" key="6">
    <source>
        <dbReference type="ARBA" id="ARBA00022729"/>
    </source>
</evidence>
<evidence type="ECO:0000256" key="4">
    <source>
        <dbReference type="ARBA" id="ARBA00022487"/>
    </source>
</evidence>
<keyword evidence="14" id="KW-1185">Reference proteome</keyword>
<dbReference type="PROSITE" id="PS00155">
    <property type="entry name" value="CUTINASE_1"/>
    <property type="match status" value="1"/>
</dbReference>
<feature type="signal peptide" evidence="12">
    <location>
        <begin position="1"/>
        <end position="17"/>
    </location>
</feature>
<evidence type="ECO:0000256" key="5">
    <source>
        <dbReference type="ARBA" id="ARBA00022525"/>
    </source>
</evidence>
<feature type="disulfide bond" evidence="11">
    <location>
        <begin position="212"/>
        <end position="219"/>
    </location>
</feature>
<feature type="active site" evidence="10">
    <location>
        <position position="216"/>
    </location>
</feature>
<evidence type="ECO:0000313" key="14">
    <source>
        <dbReference type="Proteomes" id="UP000018144"/>
    </source>
</evidence>
<dbReference type="InterPro" id="IPR000675">
    <property type="entry name" value="Cutinase/axe"/>
</dbReference>
<dbReference type="Gene3D" id="3.40.50.1820">
    <property type="entry name" value="alpha/beta hydrolase"/>
    <property type="match status" value="1"/>
</dbReference>
<dbReference type="eggNOG" id="ENOG502S3AW">
    <property type="taxonomic scope" value="Eukaryota"/>
</dbReference>
<evidence type="ECO:0000256" key="2">
    <source>
        <dbReference type="ARBA" id="ARBA00007534"/>
    </source>
</evidence>
<feature type="disulfide bond" evidence="11">
    <location>
        <begin position="78"/>
        <end position="153"/>
    </location>
</feature>